<keyword evidence="4 7" id="KW-0694">RNA-binding</keyword>
<feature type="compositionally biased region" description="Low complexity" evidence="8">
    <location>
        <begin position="256"/>
        <end position="278"/>
    </location>
</feature>
<comment type="subcellular location">
    <subcellularLocation>
        <location evidence="1">Nucleus</location>
    </subcellularLocation>
</comment>
<dbReference type="GO" id="GO:0000339">
    <property type="term" value="F:RNA cap binding"/>
    <property type="evidence" value="ECO:0007669"/>
    <property type="project" value="InterPro"/>
</dbReference>
<organism evidence="10 11">
    <name type="scientific">Pichia inconspicua</name>
    <dbReference type="NCBI Taxonomy" id="52247"/>
    <lineage>
        <taxon>Eukaryota</taxon>
        <taxon>Fungi</taxon>
        <taxon>Dikarya</taxon>
        <taxon>Ascomycota</taxon>
        <taxon>Saccharomycotina</taxon>
        <taxon>Pichiomycetes</taxon>
        <taxon>Pichiales</taxon>
        <taxon>Pichiaceae</taxon>
        <taxon>Pichia</taxon>
    </lineage>
</organism>
<evidence type="ECO:0000256" key="5">
    <source>
        <dbReference type="ARBA" id="ARBA00023187"/>
    </source>
</evidence>
<feature type="compositionally biased region" description="Basic residues" evidence="8">
    <location>
        <begin position="162"/>
        <end position="179"/>
    </location>
</feature>
<dbReference type="GO" id="GO:0005634">
    <property type="term" value="C:nucleus"/>
    <property type="evidence" value="ECO:0007669"/>
    <property type="project" value="UniProtKB-SubCell"/>
</dbReference>
<dbReference type="InterPro" id="IPR012677">
    <property type="entry name" value="Nucleotide-bd_a/b_plait_sf"/>
</dbReference>
<dbReference type="InterPro" id="IPR035979">
    <property type="entry name" value="RBD_domain_sf"/>
</dbReference>
<evidence type="ECO:0000313" key="10">
    <source>
        <dbReference type="EMBL" id="TID24621.1"/>
    </source>
</evidence>
<evidence type="ECO:0000256" key="3">
    <source>
        <dbReference type="ARBA" id="ARBA00022664"/>
    </source>
</evidence>
<dbReference type="AlphaFoldDB" id="A0A4T0X0Y2"/>
<sequence length="338" mass="38786">MEVTPQISHLREFDEPHFSSATSRLDRPSNYLINRARRDELNGYDKLKNSMTSGTVYVGHLTLSTTEEQIYEAFSKAGRISRVIMGLNAHDQSPTGFCFVEFESPKGALNAVKYLNKTKVNGKNVEIDLDPGFEDGRQYGRAENGAQKSQYYSMINGGRSFGRGRGRGRGRGGRGRGGRSGKVGRDRFPATAPFNSQMPTSSKFDFQPPSIPTQQYQQPQYGQYQQPQYDRYNQYNHQYQQYDQYNHYAQYNQYAHPQQQIQQHQQHQQPYGGQYSGPQYGGHYGGQQYGAQYAGQYNNQYSGQYNNQYNGQYQQYQQFNTGESQQNLNYEQQNTSNS</sequence>
<accession>A0A4T0X0Y2</accession>
<dbReference type="Pfam" id="PF00076">
    <property type="entry name" value="RRM_1"/>
    <property type="match status" value="1"/>
</dbReference>
<gene>
    <name evidence="10" type="ORF">CANINC_003020</name>
</gene>
<dbReference type="InterPro" id="IPR034148">
    <property type="entry name" value="NCBP2_RRM"/>
</dbReference>
<dbReference type="PANTHER" id="PTHR18847">
    <property type="entry name" value="20 KD NUCLEAR CAP BINDING PROTEIN"/>
    <property type="match status" value="1"/>
</dbReference>
<comment type="similarity">
    <text evidence="2">Belongs to the RRM NCBP2 family.</text>
</comment>
<dbReference type="PROSITE" id="PS50102">
    <property type="entry name" value="RRM"/>
    <property type="match status" value="1"/>
</dbReference>
<dbReference type="GO" id="GO:0005846">
    <property type="term" value="C:nuclear cap binding complex"/>
    <property type="evidence" value="ECO:0007669"/>
    <property type="project" value="InterPro"/>
</dbReference>
<reference evidence="10 11" key="1">
    <citation type="journal article" date="2019" name="Front. Genet.">
        <title>Whole-Genome Sequencing of the Opportunistic Yeast Pathogen Candida inconspicua Uncovers Its Hybrid Origin.</title>
        <authorList>
            <person name="Mixao V."/>
            <person name="Hansen A.P."/>
            <person name="Saus E."/>
            <person name="Boekhout T."/>
            <person name="Lass-Florl C."/>
            <person name="Gabaldon T."/>
        </authorList>
    </citation>
    <scope>NUCLEOTIDE SEQUENCE [LARGE SCALE GENOMIC DNA]</scope>
    <source>
        <strain evidence="10 11">CBS 180</strain>
    </source>
</reference>
<evidence type="ECO:0000256" key="2">
    <source>
        <dbReference type="ARBA" id="ARBA00010725"/>
    </source>
</evidence>
<name>A0A4T0X0Y2_9ASCO</name>
<dbReference type="InterPro" id="IPR000504">
    <property type="entry name" value="RRM_dom"/>
</dbReference>
<feature type="compositionally biased region" description="Low complexity" evidence="8">
    <location>
        <begin position="212"/>
        <end position="223"/>
    </location>
</feature>
<evidence type="ECO:0000256" key="8">
    <source>
        <dbReference type="SAM" id="MobiDB-lite"/>
    </source>
</evidence>
<proteinExistence type="inferred from homology"/>
<evidence type="ECO:0000313" key="11">
    <source>
        <dbReference type="Proteomes" id="UP000307173"/>
    </source>
</evidence>
<evidence type="ECO:0000256" key="4">
    <source>
        <dbReference type="ARBA" id="ARBA00022884"/>
    </source>
</evidence>
<feature type="region of interest" description="Disordered" evidence="8">
    <location>
        <begin position="256"/>
        <end position="283"/>
    </location>
</feature>
<feature type="domain" description="RRM" evidence="9">
    <location>
        <begin position="54"/>
        <end position="132"/>
    </location>
</feature>
<dbReference type="STRING" id="52247.A0A4T0X0Y2"/>
<keyword evidence="3" id="KW-0507">mRNA processing</keyword>
<dbReference type="SMART" id="SM00360">
    <property type="entry name" value="RRM"/>
    <property type="match status" value="1"/>
</dbReference>
<dbReference type="GO" id="GO:0045292">
    <property type="term" value="P:mRNA cis splicing, via spliceosome"/>
    <property type="evidence" value="ECO:0007669"/>
    <property type="project" value="InterPro"/>
</dbReference>
<evidence type="ECO:0000259" key="9">
    <source>
        <dbReference type="PROSITE" id="PS50102"/>
    </source>
</evidence>
<protein>
    <recommendedName>
        <fullName evidence="9">RRM domain-containing protein</fullName>
    </recommendedName>
</protein>
<feature type="region of interest" description="Disordered" evidence="8">
    <location>
        <begin position="157"/>
        <end position="223"/>
    </location>
</feature>
<comment type="caution">
    <text evidence="10">The sequence shown here is derived from an EMBL/GenBank/DDBJ whole genome shotgun (WGS) entry which is preliminary data.</text>
</comment>
<evidence type="ECO:0000256" key="6">
    <source>
        <dbReference type="ARBA" id="ARBA00023242"/>
    </source>
</evidence>
<dbReference type="OrthoDB" id="201398at2759"/>
<keyword evidence="5" id="KW-0508">mRNA splicing</keyword>
<dbReference type="InterPro" id="IPR027157">
    <property type="entry name" value="NCBP2"/>
</dbReference>
<dbReference type="Proteomes" id="UP000307173">
    <property type="component" value="Unassembled WGS sequence"/>
</dbReference>
<evidence type="ECO:0000256" key="1">
    <source>
        <dbReference type="ARBA" id="ARBA00004123"/>
    </source>
</evidence>
<dbReference type="PANTHER" id="PTHR18847:SF0">
    <property type="entry name" value="NUCLEAR CAP-BINDING PROTEIN SUBUNIT 2"/>
    <property type="match status" value="1"/>
</dbReference>
<dbReference type="Gene3D" id="3.30.70.330">
    <property type="match status" value="1"/>
</dbReference>
<dbReference type="SUPFAM" id="SSF54928">
    <property type="entry name" value="RNA-binding domain, RBD"/>
    <property type="match status" value="1"/>
</dbReference>
<evidence type="ECO:0000256" key="7">
    <source>
        <dbReference type="PROSITE-ProRule" id="PRU00176"/>
    </source>
</evidence>
<feature type="compositionally biased region" description="Polar residues" evidence="8">
    <location>
        <begin position="193"/>
        <end position="204"/>
    </location>
</feature>
<keyword evidence="6" id="KW-0539">Nucleus</keyword>
<dbReference type="EMBL" id="SELW01000505">
    <property type="protein sequence ID" value="TID24621.1"/>
    <property type="molecule type" value="Genomic_DNA"/>
</dbReference>
<keyword evidence="11" id="KW-1185">Reference proteome</keyword>
<dbReference type="CDD" id="cd12240">
    <property type="entry name" value="RRM_NCBP2"/>
    <property type="match status" value="1"/>
</dbReference>